<gene>
    <name evidence="12" type="ORF">SELMODRAFT_445447</name>
</gene>
<keyword evidence="7" id="KW-1133">Transmembrane helix</keyword>
<sequence>MDAIQWGPEEIALFSSKYYAACFAGGLLSAGTTHFLVTPFDNLKVNMQVHPAKYSGGILSGFGVLWKERGPTGLWRGWGGKLYGYGAQGACKFSLYEFFKHRYCDAAGPENSATYRTPIYFAASACAQMIADVVLCPFESIKVRLQAQPGFAKGLIDGFPKVYSAERLPGLYRGLLPLWSRNIPFAMLMFTSFEHSVDLIYRNVVKKPRSECSTTTTLLVTCGAAYISGITGTVVSNPADNVISSLYNKGGTVVQAIKRIGLVGLFTRSLPLRIALVGPVVTMQWFIYDSVKVSIGLPTSGGTYVEEESSAS</sequence>
<dbReference type="InterPro" id="IPR018108">
    <property type="entry name" value="MCP_transmembrane"/>
</dbReference>
<dbReference type="GO" id="GO:0035435">
    <property type="term" value="P:phosphate ion transmembrane transport"/>
    <property type="evidence" value="ECO:0000318"/>
    <property type="project" value="GO_Central"/>
</dbReference>
<dbReference type="InParanoid" id="D8SIR1"/>
<keyword evidence="3 11" id="KW-0813">Transport</keyword>
<dbReference type="FunCoup" id="D8SIR1">
    <property type="interactions" value="306"/>
</dbReference>
<dbReference type="KEGG" id="smo:SELMODRAFT_445447"/>
<dbReference type="PANTHER" id="PTHR45671">
    <property type="entry name" value="SOLUTE CARRIER FAMILY 25 (MITOCHONDRIAL CARRIER PHOSPHATE CARRIER), MEMBER 3, LIKE-RELATED-RELATED"/>
    <property type="match status" value="1"/>
</dbReference>
<feature type="repeat" description="Solcar" evidence="10">
    <location>
        <begin position="17"/>
        <end position="102"/>
    </location>
</feature>
<keyword evidence="6" id="KW-0999">Mitochondrion inner membrane</keyword>
<dbReference type="InterPro" id="IPR023395">
    <property type="entry name" value="MCP_dom_sf"/>
</dbReference>
<dbReference type="OrthoDB" id="427452at2759"/>
<dbReference type="GO" id="GO:0005315">
    <property type="term" value="F:phosphate transmembrane transporter activity"/>
    <property type="evidence" value="ECO:0000318"/>
    <property type="project" value="GO_Central"/>
</dbReference>
<dbReference type="AlphaFoldDB" id="D8SIR1"/>
<keyword evidence="9 10" id="KW-0472">Membrane</keyword>
<dbReference type="Gramene" id="EFJ15667">
    <property type="protein sequence ID" value="EFJ15667"/>
    <property type="gene ID" value="SELMODRAFT_445447"/>
</dbReference>
<evidence type="ECO:0000256" key="7">
    <source>
        <dbReference type="ARBA" id="ARBA00022989"/>
    </source>
</evidence>
<feature type="repeat" description="Solcar" evidence="10">
    <location>
        <begin position="216"/>
        <end position="294"/>
    </location>
</feature>
<name>D8SIR1_SELML</name>
<feature type="repeat" description="Solcar" evidence="10">
    <location>
        <begin position="115"/>
        <end position="199"/>
    </location>
</feature>
<reference evidence="12 13" key="1">
    <citation type="journal article" date="2011" name="Science">
        <title>The Selaginella genome identifies genetic changes associated with the evolution of vascular plants.</title>
        <authorList>
            <person name="Banks J.A."/>
            <person name="Nishiyama T."/>
            <person name="Hasebe M."/>
            <person name="Bowman J.L."/>
            <person name="Gribskov M."/>
            <person name="dePamphilis C."/>
            <person name="Albert V.A."/>
            <person name="Aono N."/>
            <person name="Aoyama T."/>
            <person name="Ambrose B.A."/>
            <person name="Ashton N.W."/>
            <person name="Axtell M.J."/>
            <person name="Barker E."/>
            <person name="Barker M.S."/>
            <person name="Bennetzen J.L."/>
            <person name="Bonawitz N.D."/>
            <person name="Chapple C."/>
            <person name="Cheng C."/>
            <person name="Correa L.G."/>
            <person name="Dacre M."/>
            <person name="DeBarry J."/>
            <person name="Dreyer I."/>
            <person name="Elias M."/>
            <person name="Engstrom E.M."/>
            <person name="Estelle M."/>
            <person name="Feng L."/>
            <person name="Finet C."/>
            <person name="Floyd S.K."/>
            <person name="Frommer W.B."/>
            <person name="Fujita T."/>
            <person name="Gramzow L."/>
            <person name="Gutensohn M."/>
            <person name="Harholt J."/>
            <person name="Hattori M."/>
            <person name="Heyl A."/>
            <person name="Hirai T."/>
            <person name="Hiwatashi Y."/>
            <person name="Ishikawa M."/>
            <person name="Iwata M."/>
            <person name="Karol K.G."/>
            <person name="Koehler B."/>
            <person name="Kolukisaoglu U."/>
            <person name="Kubo M."/>
            <person name="Kurata T."/>
            <person name="Lalonde S."/>
            <person name="Li K."/>
            <person name="Li Y."/>
            <person name="Litt A."/>
            <person name="Lyons E."/>
            <person name="Manning G."/>
            <person name="Maruyama T."/>
            <person name="Michael T.P."/>
            <person name="Mikami K."/>
            <person name="Miyazaki S."/>
            <person name="Morinaga S."/>
            <person name="Murata T."/>
            <person name="Mueller-Roeber B."/>
            <person name="Nelson D.R."/>
            <person name="Obara M."/>
            <person name="Oguri Y."/>
            <person name="Olmstead R.G."/>
            <person name="Onodera N."/>
            <person name="Petersen B.L."/>
            <person name="Pils B."/>
            <person name="Prigge M."/>
            <person name="Rensing S.A."/>
            <person name="Riano-Pachon D.M."/>
            <person name="Roberts A.W."/>
            <person name="Sato Y."/>
            <person name="Scheller H.V."/>
            <person name="Schulz B."/>
            <person name="Schulz C."/>
            <person name="Shakirov E.V."/>
            <person name="Shibagaki N."/>
            <person name="Shinohara N."/>
            <person name="Shippen D.E."/>
            <person name="Soerensen I."/>
            <person name="Sotooka R."/>
            <person name="Sugimoto N."/>
            <person name="Sugita M."/>
            <person name="Sumikawa N."/>
            <person name="Tanurdzic M."/>
            <person name="Theissen G."/>
            <person name="Ulvskov P."/>
            <person name="Wakazuki S."/>
            <person name="Weng J.K."/>
            <person name="Willats W.W."/>
            <person name="Wipf D."/>
            <person name="Wolf P.G."/>
            <person name="Yang L."/>
            <person name="Zimmer A.D."/>
            <person name="Zhu Q."/>
            <person name="Mitros T."/>
            <person name="Hellsten U."/>
            <person name="Loque D."/>
            <person name="Otillar R."/>
            <person name="Salamov A."/>
            <person name="Schmutz J."/>
            <person name="Shapiro H."/>
            <person name="Lindquist E."/>
            <person name="Lucas S."/>
            <person name="Rokhsar D."/>
            <person name="Grigoriev I.V."/>
        </authorList>
    </citation>
    <scope>NUCLEOTIDE SEQUENCE [LARGE SCALE GENOMIC DNA]</scope>
</reference>
<protein>
    <submittedName>
        <fullName evidence="12">Uncharacterized protein</fullName>
    </submittedName>
</protein>
<dbReference type="GO" id="GO:0005743">
    <property type="term" value="C:mitochondrial inner membrane"/>
    <property type="evidence" value="ECO:0000318"/>
    <property type="project" value="GO_Central"/>
</dbReference>
<evidence type="ECO:0000256" key="3">
    <source>
        <dbReference type="ARBA" id="ARBA00022448"/>
    </source>
</evidence>
<evidence type="ECO:0000256" key="6">
    <source>
        <dbReference type="ARBA" id="ARBA00022792"/>
    </source>
</evidence>
<dbReference type="FunFam" id="1.50.40.10:FF:000046">
    <property type="entry name" value="Phosphate carrier protein, mitochondrial"/>
    <property type="match status" value="1"/>
</dbReference>
<dbReference type="PANTHER" id="PTHR45671:SF4">
    <property type="entry name" value="MITOCHONDRIAL PHOSPHATE CARRIER PROTEIN 1, MITOCHONDRIAL"/>
    <property type="match status" value="1"/>
</dbReference>
<evidence type="ECO:0000313" key="12">
    <source>
        <dbReference type="EMBL" id="EFJ15667.1"/>
    </source>
</evidence>
<evidence type="ECO:0000256" key="11">
    <source>
        <dbReference type="RuleBase" id="RU000488"/>
    </source>
</evidence>
<dbReference type="SUPFAM" id="SSF103506">
    <property type="entry name" value="Mitochondrial carrier"/>
    <property type="match status" value="1"/>
</dbReference>
<dbReference type="STRING" id="88036.D8SIR1"/>
<evidence type="ECO:0000256" key="1">
    <source>
        <dbReference type="ARBA" id="ARBA00004448"/>
    </source>
</evidence>
<keyword evidence="4 10" id="KW-0812">Transmembrane</keyword>
<organism evidence="13">
    <name type="scientific">Selaginella moellendorffii</name>
    <name type="common">Spikemoss</name>
    <dbReference type="NCBI Taxonomy" id="88036"/>
    <lineage>
        <taxon>Eukaryota</taxon>
        <taxon>Viridiplantae</taxon>
        <taxon>Streptophyta</taxon>
        <taxon>Embryophyta</taxon>
        <taxon>Tracheophyta</taxon>
        <taxon>Lycopodiopsida</taxon>
        <taxon>Selaginellales</taxon>
        <taxon>Selaginellaceae</taxon>
        <taxon>Selaginella</taxon>
    </lineage>
</organism>
<dbReference type="InterPro" id="IPR044677">
    <property type="entry name" value="SLC25A3/Pic2/Mir1-like"/>
</dbReference>
<dbReference type="HOGENOM" id="CLU_039456_0_1_1"/>
<evidence type="ECO:0000256" key="9">
    <source>
        <dbReference type="ARBA" id="ARBA00023136"/>
    </source>
</evidence>
<dbReference type="Pfam" id="PF00153">
    <property type="entry name" value="Mito_carr"/>
    <property type="match status" value="2"/>
</dbReference>
<evidence type="ECO:0000256" key="2">
    <source>
        <dbReference type="ARBA" id="ARBA00006375"/>
    </source>
</evidence>
<keyword evidence="8" id="KW-0496">Mitochondrion</keyword>
<evidence type="ECO:0000256" key="8">
    <source>
        <dbReference type="ARBA" id="ARBA00023128"/>
    </source>
</evidence>
<evidence type="ECO:0000256" key="5">
    <source>
        <dbReference type="ARBA" id="ARBA00022737"/>
    </source>
</evidence>
<comment type="similarity">
    <text evidence="2 11">Belongs to the mitochondrial carrier (TC 2.A.29) family.</text>
</comment>
<evidence type="ECO:0000256" key="10">
    <source>
        <dbReference type="PROSITE-ProRule" id="PRU00282"/>
    </source>
</evidence>
<keyword evidence="5" id="KW-0677">Repeat</keyword>
<proteinExistence type="inferred from homology"/>
<keyword evidence="13" id="KW-1185">Reference proteome</keyword>
<dbReference type="OMA" id="ICEEFSM"/>
<evidence type="ECO:0000256" key="4">
    <source>
        <dbReference type="ARBA" id="ARBA00022692"/>
    </source>
</evidence>
<dbReference type="PROSITE" id="PS50920">
    <property type="entry name" value="SOLCAR"/>
    <property type="match status" value="3"/>
</dbReference>
<dbReference type="EMBL" id="GL377622">
    <property type="protein sequence ID" value="EFJ15667.1"/>
    <property type="molecule type" value="Genomic_DNA"/>
</dbReference>
<dbReference type="Proteomes" id="UP000001514">
    <property type="component" value="Unassembled WGS sequence"/>
</dbReference>
<comment type="subcellular location">
    <subcellularLocation>
        <location evidence="1">Mitochondrion inner membrane</location>
        <topology evidence="1">Multi-pass membrane protein</topology>
    </subcellularLocation>
</comment>
<accession>D8SIR1</accession>
<evidence type="ECO:0000313" key="13">
    <source>
        <dbReference type="Proteomes" id="UP000001514"/>
    </source>
</evidence>
<dbReference type="eggNOG" id="KOG0767">
    <property type="taxonomic scope" value="Eukaryota"/>
</dbReference>
<dbReference type="Gene3D" id="1.50.40.10">
    <property type="entry name" value="Mitochondrial carrier domain"/>
    <property type="match status" value="1"/>
</dbReference>
<dbReference type="GO" id="GO:1990547">
    <property type="term" value="P:mitochondrial phosphate ion transmembrane transport"/>
    <property type="evidence" value="ECO:0007669"/>
    <property type="project" value="InterPro"/>
</dbReference>